<dbReference type="EMBL" id="OOFM01000003">
    <property type="protein sequence ID" value="SPL62648.1"/>
    <property type="molecule type" value="Genomic_DNA"/>
</dbReference>
<name>A0A2P9HEX0_9HYPH</name>
<proteinExistence type="predicted"/>
<organism evidence="2 3">
    <name type="scientific">Ochrobactrum soli</name>
    <dbReference type="NCBI Taxonomy" id="2448455"/>
    <lineage>
        <taxon>Bacteria</taxon>
        <taxon>Pseudomonadati</taxon>
        <taxon>Pseudomonadota</taxon>
        <taxon>Alphaproteobacteria</taxon>
        <taxon>Hyphomicrobiales</taxon>
        <taxon>Brucellaceae</taxon>
        <taxon>Brucella/Ochrobactrum group</taxon>
        <taxon>Ochrobactrum</taxon>
    </lineage>
</organism>
<dbReference type="InterPro" id="IPR036188">
    <property type="entry name" value="FAD/NAD-bd_sf"/>
</dbReference>
<evidence type="ECO:0000256" key="1">
    <source>
        <dbReference type="SAM" id="Phobius"/>
    </source>
</evidence>
<dbReference type="GO" id="GO:0071949">
    <property type="term" value="F:FAD binding"/>
    <property type="evidence" value="ECO:0007669"/>
    <property type="project" value="InterPro"/>
</dbReference>
<dbReference type="Gene3D" id="3.30.9.80">
    <property type="match status" value="1"/>
</dbReference>
<keyword evidence="1" id="KW-0812">Transmembrane</keyword>
<dbReference type="AlphaFoldDB" id="A0A2P9HEX0"/>
<keyword evidence="1" id="KW-0472">Membrane</keyword>
<reference evidence="3" key="1">
    <citation type="submission" date="2017-12" db="EMBL/GenBank/DDBJ databases">
        <authorList>
            <person name="Diaz M."/>
        </authorList>
    </citation>
    <scope>NUCLEOTIDE SEQUENCE [LARGE SCALE GENOMIC DNA]</scope>
    <source>
        <strain evidence="3">FI11154</strain>
    </source>
</reference>
<dbReference type="PANTHER" id="PTHR37417">
    <property type="entry name" value="67 KDA MYOSIN-CROSS-REACTIVE ANTIGEN FAMILY PROTEIN (AFU_ORTHOLOGUE AFUA_5G09970)"/>
    <property type="match status" value="1"/>
</dbReference>
<keyword evidence="1" id="KW-1133">Transmembrane helix</keyword>
<evidence type="ECO:0000313" key="3">
    <source>
        <dbReference type="Proteomes" id="UP000246073"/>
    </source>
</evidence>
<gene>
    <name evidence="2" type="ORF">OHAE_5255</name>
</gene>
<evidence type="ECO:0000313" key="2">
    <source>
        <dbReference type="EMBL" id="SPL62648.1"/>
    </source>
</evidence>
<dbReference type="NCBIfam" id="NF010584">
    <property type="entry name" value="PRK13977.1"/>
    <property type="match status" value="1"/>
</dbReference>
<dbReference type="SUPFAM" id="SSF51905">
    <property type="entry name" value="FAD/NAD(P)-binding domain"/>
    <property type="match status" value="1"/>
</dbReference>
<sequence>MTNTKTGQVWLIGGGIAALASAVFLIRDAGIDGKNIQILEELNVEGGSLDGAASPVGAGYVTRGGRMLEEEAYQCLWNLLETIPSMEDPNVSVRQEILGFNAQVRTDARARLIDEHHHIIEASDYGLDTMDRLELVRLLATPEHALGARRIDEIFSDHFFQTNFWQMWRTTFAFQNWHSAVELKRYFLRFIQEFPRIHTLSGVRRTRYNQYDSIVLPIREWLVQRGVETHLGTRVTDIDFVDAGSVRRHAVRLHVEREQRTAAIELDENDVVMVTLGSITASASYGGNDSAPVAHDREDGSWLLWGNIARKAADFGRPGVFCDNVDASKWHSFTLTMHGGLLLKRIVEFSGNEPGTGALMTFVKSGWLMSIVVPHQPHFPDMPQDTFTLWGYGLFVDAKGDYVKKPMAQCSGKEVLTELIHHLGFSDVADDILASTDVTSVMMPYASAVFCCRDAGDRPLVIPHGAANFAFLGQFVEMPEDTVFTVEYSVRSAMTAVYGLFGVDKPVPPIYHGLLDPKVGLQALEAAFR</sequence>
<dbReference type="PANTHER" id="PTHR37417:SF2">
    <property type="entry name" value="67 KDA MYOSIN-CROSS-REACTIVE ANTIGEN FAMILY PROTEIN (AFU_ORTHOLOGUE AFUA_5G09970)"/>
    <property type="match status" value="1"/>
</dbReference>
<dbReference type="InterPro" id="IPR010354">
    <property type="entry name" value="Oleate_hydratase"/>
</dbReference>
<protein>
    <submittedName>
        <fullName evidence="2">Myosin-crossreactive antigen</fullName>
    </submittedName>
</protein>
<dbReference type="Pfam" id="PF06100">
    <property type="entry name" value="MCRA"/>
    <property type="match status" value="1"/>
</dbReference>
<accession>A0A2P9HEX0</accession>
<feature type="transmembrane region" description="Helical" evidence="1">
    <location>
        <begin position="6"/>
        <end position="26"/>
    </location>
</feature>
<dbReference type="GO" id="GO:0050151">
    <property type="term" value="F:oleate hydratase activity"/>
    <property type="evidence" value="ECO:0007669"/>
    <property type="project" value="InterPro"/>
</dbReference>
<dbReference type="Gene3D" id="3.50.50.60">
    <property type="entry name" value="FAD/NAD(P)-binding domain"/>
    <property type="match status" value="2"/>
</dbReference>
<dbReference type="GO" id="GO:0006631">
    <property type="term" value="P:fatty acid metabolic process"/>
    <property type="evidence" value="ECO:0007669"/>
    <property type="project" value="InterPro"/>
</dbReference>
<dbReference type="Proteomes" id="UP000246073">
    <property type="component" value="Unassembled WGS sequence"/>
</dbReference>